<evidence type="ECO:0000313" key="4">
    <source>
        <dbReference type="Proteomes" id="UP000269945"/>
    </source>
</evidence>
<feature type="non-terminal residue" evidence="3">
    <location>
        <position position="1"/>
    </location>
</feature>
<evidence type="ECO:0000313" key="3">
    <source>
        <dbReference type="EMBL" id="VCW79231.1"/>
    </source>
</evidence>
<evidence type="ECO:0000256" key="2">
    <source>
        <dbReference type="SAM" id="MobiDB-lite"/>
    </source>
</evidence>
<dbReference type="AlphaFoldDB" id="A0A9X9LQF8"/>
<feature type="compositionally biased region" description="Pro residues" evidence="2">
    <location>
        <begin position="28"/>
        <end position="38"/>
    </location>
</feature>
<organism evidence="3 4">
    <name type="scientific">Gulo gulo</name>
    <name type="common">Wolverine</name>
    <name type="synonym">Gluton</name>
    <dbReference type="NCBI Taxonomy" id="48420"/>
    <lineage>
        <taxon>Eukaryota</taxon>
        <taxon>Metazoa</taxon>
        <taxon>Chordata</taxon>
        <taxon>Craniata</taxon>
        <taxon>Vertebrata</taxon>
        <taxon>Euteleostomi</taxon>
        <taxon>Mammalia</taxon>
        <taxon>Eutheria</taxon>
        <taxon>Laurasiatheria</taxon>
        <taxon>Carnivora</taxon>
        <taxon>Caniformia</taxon>
        <taxon>Musteloidea</taxon>
        <taxon>Mustelidae</taxon>
        <taxon>Guloninae</taxon>
        <taxon>Gulo</taxon>
    </lineage>
</organism>
<dbReference type="Proteomes" id="UP000269945">
    <property type="component" value="Unassembled WGS sequence"/>
</dbReference>
<accession>A0A9X9LQF8</accession>
<evidence type="ECO:0000256" key="1">
    <source>
        <dbReference type="SAM" id="Coils"/>
    </source>
</evidence>
<sequence>SGPSSPESSEDEGPGRSSSPLRLVPFSSPRPPGEPPGGEPLTEDGEKSSDTCNPLSGAFSGVSNIFSFWGDSRGRQYQELPRCPAPTPSLLNMPLSSPCRRSRGDVESRLDALQRQLHRLETRLSADMATVLQLLQRQMTLVPPAYSAVTTPGPGPTSASSLLPVSPVPTLTLDSLSQVSSKALPLPRAPRPRLLCPSSTPDLLCCPLARHWAAASSRPHFCPRPRWRSWRKASSGAVGTGQGRRAPQAKAPQKRGRGNQQAERCHLNDQIYSRCLCRGHEGSPEEGAGWARRPVMGLSAYRVRAPCRDGRCSVLALWPACGCHAGCLTGLSGGLWLSPRVALLARISSLLLEWVSVALCPLLSGHVCSQSSDKTAVPGPQERGSSGS</sequence>
<gene>
    <name evidence="3" type="ORF">BN2614_LOCUS1</name>
</gene>
<keyword evidence="1" id="KW-0175">Coiled coil</keyword>
<feature type="region of interest" description="Disordered" evidence="2">
    <location>
        <begin position="1"/>
        <end position="56"/>
    </location>
</feature>
<reference evidence="3 4" key="1">
    <citation type="submission" date="2018-10" db="EMBL/GenBank/DDBJ databases">
        <authorList>
            <person name="Ekblom R."/>
            <person name="Jareborg N."/>
        </authorList>
    </citation>
    <scope>NUCLEOTIDE SEQUENCE [LARGE SCALE GENOMIC DNA]</scope>
    <source>
        <tissue evidence="3">Muscle</tissue>
    </source>
</reference>
<name>A0A9X9LQF8_GULGU</name>
<evidence type="ECO:0008006" key="5">
    <source>
        <dbReference type="Google" id="ProtNLM"/>
    </source>
</evidence>
<comment type="caution">
    <text evidence="3">The sequence shown here is derived from an EMBL/GenBank/DDBJ whole genome shotgun (WGS) entry which is preliminary data.</text>
</comment>
<feature type="region of interest" description="Disordered" evidence="2">
    <location>
        <begin position="233"/>
        <end position="261"/>
    </location>
</feature>
<keyword evidence="4" id="KW-1185">Reference proteome</keyword>
<protein>
    <recommendedName>
        <fullName evidence="5">Potassium voltage-gated channel subfamily H member 2</fullName>
    </recommendedName>
</protein>
<feature type="coiled-coil region" evidence="1">
    <location>
        <begin position="103"/>
        <end position="130"/>
    </location>
</feature>
<proteinExistence type="predicted"/>
<dbReference type="EMBL" id="CYRY02011585">
    <property type="protein sequence ID" value="VCW79231.1"/>
    <property type="molecule type" value="Genomic_DNA"/>
</dbReference>